<evidence type="ECO:0000313" key="1">
    <source>
        <dbReference type="EMBL" id="KGM36110.1"/>
    </source>
</evidence>
<reference evidence="1 2" key="1">
    <citation type="submission" date="2014-01" db="EMBL/GenBank/DDBJ databases">
        <title>Genome sequence determination for a cystic fibrosis isolate, Inquilinus limosus.</title>
        <authorList>
            <person name="Pino M."/>
            <person name="Di Conza J."/>
            <person name="Gutkind G."/>
        </authorList>
    </citation>
    <scope>NUCLEOTIDE SEQUENCE [LARGE SCALE GENOMIC DNA]</scope>
    <source>
        <strain evidence="1 2">MP06</strain>
    </source>
</reference>
<organism evidence="1 2">
    <name type="scientific">Inquilinus limosus MP06</name>
    <dbReference type="NCBI Taxonomy" id="1398085"/>
    <lineage>
        <taxon>Bacteria</taxon>
        <taxon>Pseudomonadati</taxon>
        <taxon>Pseudomonadota</taxon>
        <taxon>Alphaproteobacteria</taxon>
        <taxon>Rhodospirillales</taxon>
        <taxon>Rhodospirillaceae</taxon>
        <taxon>Inquilinus</taxon>
    </lineage>
</organism>
<gene>
    <name evidence="1" type="ORF">P409_00220</name>
</gene>
<evidence type="ECO:0000313" key="2">
    <source>
        <dbReference type="Proteomes" id="UP000029995"/>
    </source>
</evidence>
<dbReference type="SUPFAM" id="SSF69796">
    <property type="entry name" value="Thymidylate synthase-complementing protein Thy1"/>
    <property type="match status" value="2"/>
</dbReference>
<evidence type="ECO:0008006" key="3">
    <source>
        <dbReference type="Google" id="ProtNLM"/>
    </source>
</evidence>
<dbReference type="GO" id="GO:0006231">
    <property type="term" value="P:dTMP biosynthetic process"/>
    <property type="evidence" value="ECO:0007669"/>
    <property type="project" value="InterPro"/>
</dbReference>
<protein>
    <recommendedName>
        <fullName evidence="3">Thymidylate synthase</fullName>
    </recommendedName>
</protein>
<dbReference type="InterPro" id="IPR036098">
    <property type="entry name" value="Thymidylate_synthase_ThyX_sf"/>
</dbReference>
<dbReference type="GO" id="GO:0050660">
    <property type="term" value="F:flavin adenine dinucleotide binding"/>
    <property type="evidence" value="ECO:0007669"/>
    <property type="project" value="InterPro"/>
</dbReference>
<dbReference type="RefSeq" id="WP_034830430.1">
    <property type="nucleotide sequence ID" value="NZ_JANX01000001.1"/>
</dbReference>
<accession>A0A0A0DDI9</accession>
<dbReference type="AlphaFoldDB" id="A0A0A0DDI9"/>
<name>A0A0A0DDI9_9PROT</name>
<dbReference type="Gene3D" id="3.30.1360.170">
    <property type="match status" value="2"/>
</dbReference>
<dbReference type="Proteomes" id="UP000029995">
    <property type="component" value="Unassembled WGS sequence"/>
</dbReference>
<proteinExistence type="predicted"/>
<comment type="caution">
    <text evidence="1">The sequence shown here is derived from an EMBL/GenBank/DDBJ whole genome shotgun (WGS) entry which is preliminary data.</text>
</comment>
<dbReference type="EMBL" id="JANX01000001">
    <property type="protein sequence ID" value="KGM36110.1"/>
    <property type="molecule type" value="Genomic_DNA"/>
</dbReference>
<sequence length="292" mass="33763">MTTISAKVLAHSVAEGCPPIITMQLRYPRVIHAEFMTHRVFSRNASSSRAVPVQRLIEDVERDPYVPLHWGKNQPGMQAREEHNEPVMLWAHDAEEHPDPFTREQAWREACHDMVEIARAFAKAGYHKQIVNRLLEPFSHINVVCTATDWNNFYALRRHEDAEPHIKMLADAMWEAQQASKPVELTEGQWHLPYVTEHDWIEINGGGVVTLDQKIALRFISAARCARVSYLTHDGRQTTLEEDLALAQRLLDSGHMSPFEHQAIPDMFSFRSCQNSPKWGNFRQWVQHRHIL</sequence>
<dbReference type="GO" id="GO:0050797">
    <property type="term" value="F:thymidylate synthase (FAD) activity"/>
    <property type="evidence" value="ECO:0007669"/>
    <property type="project" value="InterPro"/>
</dbReference>
<dbReference type="Pfam" id="PF02511">
    <property type="entry name" value="Thy1"/>
    <property type="match status" value="1"/>
</dbReference>
<dbReference type="InterPro" id="IPR003669">
    <property type="entry name" value="Thymidylate_synthase_ThyX"/>
</dbReference>